<dbReference type="AlphaFoldDB" id="A0A1P9X3H0"/>
<evidence type="ECO:0000259" key="1">
    <source>
        <dbReference type="Pfam" id="PF10130"/>
    </source>
</evidence>
<dbReference type="RefSeq" id="WP_077133656.1">
    <property type="nucleotide sequence ID" value="NZ_CP014263.1"/>
</dbReference>
<sequence length="140" mass="16243">MSYIIDANVLMGALISGKSFYKTVFQQLNPLLPQFALTEIEKYSETIINKSKLKDDELKRFTIAIFQPLTILPTYYLSDYALRESTRLIGETDPKDVAYLALAIQLNGVLLTRDQPIYREARSRGFRRIMLFDDFLRTHL</sequence>
<evidence type="ECO:0000313" key="3">
    <source>
        <dbReference type="Proteomes" id="UP000187941"/>
    </source>
</evidence>
<dbReference type="GO" id="GO:0003677">
    <property type="term" value="F:DNA binding"/>
    <property type="evidence" value="ECO:0007669"/>
    <property type="project" value="UniProtKB-KW"/>
</dbReference>
<dbReference type="KEGG" id="smon:AWR27_24535"/>
<evidence type="ECO:0000313" key="2">
    <source>
        <dbReference type="EMBL" id="AQG82180.1"/>
    </source>
</evidence>
<keyword evidence="2" id="KW-0238">DNA-binding</keyword>
<name>A0A1P9X3H0_9BACT</name>
<protein>
    <submittedName>
        <fullName evidence="2">DNA-binding protein</fullName>
    </submittedName>
</protein>
<proteinExistence type="predicted"/>
<dbReference type="STRING" id="1178516.AWR27_24535"/>
<dbReference type="SUPFAM" id="SSF88723">
    <property type="entry name" value="PIN domain-like"/>
    <property type="match status" value="1"/>
</dbReference>
<dbReference type="Proteomes" id="UP000187941">
    <property type="component" value="Chromosome"/>
</dbReference>
<feature type="domain" description="PIN" evidence="1">
    <location>
        <begin position="4"/>
        <end position="116"/>
    </location>
</feature>
<keyword evidence="3" id="KW-1185">Reference proteome</keyword>
<dbReference type="InterPro" id="IPR029060">
    <property type="entry name" value="PIN-like_dom_sf"/>
</dbReference>
<dbReference type="EMBL" id="CP014263">
    <property type="protein sequence ID" value="AQG82180.1"/>
    <property type="molecule type" value="Genomic_DNA"/>
</dbReference>
<dbReference type="Pfam" id="PF10130">
    <property type="entry name" value="PIN_2"/>
    <property type="match status" value="1"/>
</dbReference>
<gene>
    <name evidence="2" type="ORF">AWR27_24535</name>
</gene>
<accession>A0A1P9X3H0</accession>
<dbReference type="InterPro" id="IPR002716">
    <property type="entry name" value="PIN_dom"/>
</dbReference>
<dbReference type="Gene3D" id="3.40.50.1010">
    <property type="entry name" value="5'-nuclease"/>
    <property type="match status" value="1"/>
</dbReference>
<organism evidence="2 3">
    <name type="scientific">Spirosoma montaniterrae</name>
    <dbReference type="NCBI Taxonomy" id="1178516"/>
    <lineage>
        <taxon>Bacteria</taxon>
        <taxon>Pseudomonadati</taxon>
        <taxon>Bacteroidota</taxon>
        <taxon>Cytophagia</taxon>
        <taxon>Cytophagales</taxon>
        <taxon>Cytophagaceae</taxon>
        <taxon>Spirosoma</taxon>
    </lineage>
</organism>
<dbReference type="OrthoDB" id="956795at2"/>
<reference evidence="2 3" key="1">
    <citation type="submission" date="2016-01" db="EMBL/GenBank/DDBJ databases">
        <authorList>
            <person name="Oliw E.H."/>
        </authorList>
    </citation>
    <scope>NUCLEOTIDE SEQUENCE [LARGE SCALE GENOMIC DNA]</scope>
    <source>
        <strain evidence="2 3">DY10</strain>
    </source>
</reference>